<dbReference type="SMART" id="SM00740">
    <property type="entry name" value="PASTA"/>
    <property type="match status" value="1"/>
</dbReference>
<dbReference type="GO" id="GO:0006508">
    <property type="term" value="P:proteolysis"/>
    <property type="evidence" value="ECO:0007669"/>
    <property type="project" value="UniProtKB-KW"/>
</dbReference>
<proteinExistence type="inferred from homology"/>
<comment type="similarity">
    <text evidence="1">In the C-terminal section; belongs to the transpeptidase family.</text>
</comment>
<dbReference type="PROSITE" id="PS51178">
    <property type="entry name" value="PASTA"/>
    <property type="match status" value="1"/>
</dbReference>
<dbReference type="Gene3D" id="3.30.10.20">
    <property type="match status" value="1"/>
</dbReference>
<dbReference type="GO" id="GO:0008360">
    <property type="term" value="P:regulation of cell shape"/>
    <property type="evidence" value="ECO:0007669"/>
    <property type="project" value="UniProtKB-KW"/>
</dbReference>
<dbReference type="CDD" id="cd06577">
    <property type="entry name" value="PASTA_pknB"/>
    <property type="match status" value="1"/>
</dbReference>
<keyword evidence="3" id="KW-0121">Carboxypeptidase</keyword>
<reference evidence="16 17" key="1">
    <citation type="submission" date="2012-05" db="EMBL/GenBank/DDBJ databases">
        <authorList>
            <person name="Weinstock G."/>
            <person name="Sodergren E."/>
            <person name="Lobos E.A."/>
            <person name="Fulton L."/>
            <person name="Fulton R."/>
            <person name="Courtney L."/>
            <person name="Fronick C."/>
            <person name="O'Laughlin M."/>
            <person name="Godfrey J."/>
            <person name="Wilson R.M."/>
            <person name="Miner T."/>
            <person name="Farmer C."/>
            <person name="Delehaunty K."/>
            <person name="Cordes M."/>
            <person name="Minx P."/>
            <person name="Tomlinson C."/>
            <person name="Chen J."/>
            <person name="Wollam A."/>
            <person name="Pepin K.H."/>
            <person name="Bhonagiri V."/>
            <person name="Zhang X."/>
            <person name="Suruliraj S."/>
            <person name="Warren W."/>
            <person name="Mitreva M."/>
            <person name="Mardis E.R."/>
            <person name="Wilson R.K."/>
        </authorList>
    </citation>
    <scope>NUCLEOTIDE SEQUENCE [LARGE SCALE GENOMIC DNA]</scope>
    <source>
        <strain evidence="16 17">F0235</strain>
    </source>
</reference>
<dbReference type="Pfam" id="PF00912">
    <property type="entry name" value="Transgly"/>
    <property type="match status" value="1"/>
</dbReference>
<evidence type="ECO:0000256" key="12">
    <source>
        <dbReference type="ARBA" id="ARBA00034000"/>
    </source>
</evidence>
<dbReference type="GO" id="GO:0008955">
    <property type="term" value="F:peptidoglycan glycosyltransferase activity"/>
    <property type="evidence" value="ECO:0007669"/>
    <property type="project" value="UniProtKB-EC"/>
</dbReference>
<dbReference type="GO" id="GO:0009002">
    <property type="term" value="F:serine-type D-Ala-D-Ala carboxypeptidase activity"/>
    <property type="evidence" value="ECO:0007669"/>
    <property type="project" value="UniProtKB-EC"/>
</dbReference>
<evidence type="ECO:0000256" key="2">
    <source>
        <dbReference type="ARBA" id="ARBA00007739"/>
    </source>
</evidence>
<keyword evidence="9" id="KW-0573">Peptidoglycan synthesis</keyword>
<dbReference type="GO" id="GO:0009252">
    <property type="term" value="P:peptidoglycan biosynthetic process"/>
    <property type="evidence" value="ECO:0007669"/>
    <property type="project" value="UniProtKB-KW"/>
</dbReference>
<dbReference type="Pfam" id="PF00905">
    <property type="entry name" value="Transpeptidase"/>
    <property type="match status" value="1"/>
</dbReference>
<organism evidence="16 17">
    <name type="scientific">Corynebacterium durum F0235</name>
    <dbReference type="NCBI Taxonomy" id="1035195"/>
    <lineage>
        <taxon>Bacteria</taxon>
        <taxon>Bacillati</taxon>
        <taxon>Actinomycetota</taxon>
        <taxon>Actinomycetes</taxon>
        <taxon>Mycobacteriales</taxon>
        <taxon>Corynebacteriaceae</taxon>
        <taxon>Corynebacterium</taxon>
    </lineage>
</organism>
<evidence type="ECO:0000313" key="16">
    <source>
        <dbReference type="EMBL" id="EKX91804.1"/>
    </source>
</evidence>
<evidence type="ECO:0000256" key="14">
    <source>
        <dbReference type="SAM" id="SignalP"/>
    </source>
</evidence>
<keyword evidence="8" id="KW-0133">Cell shape</keyword>
<dbReference type="EMBL" id="AMEM01000009">
    <property type="protein sequence ID" value="EKX91804.1"/>
    <property type="molecule type" value="Genomic_DNA"/>
</dbReference>
<keyword evidence="11" id="KW-0961">Cell wall biogenesis/degradation</keyword>
<dbReference type="InterPro" id="IPR023346">
    <property type="entry name" value="Lysozyme-like_dom_sf"/>
</dbReference>
<dbReference type="STRING" id="1035195.HMPREF9997_00466"/>
<protein>
    <submittedName>
        <fullName evidence="16">Transglycosylase</fullName>
    </submittedName>
</protein>
<comment type="caution">
    <text evidence="16">The sequence shown here is derived from an EMBL/GenBank/DDBJ whole genome shotgun (WGS) entry which is preliminary data.</text>
</comment>
<evidence type="ECO:0000256" key="7">
    <source>
        <dbReference type="ARBA" id="ARBA00022801"/>
    </source>
</evidence>
<dbReference type="GO" id="GO:0008658">
    <property type="term" value="F:penicillin binding"/>
    <property type="evidence" value="ECO:0007669"/>
    <property type="project" value="InterPro"/>
</dbReference>
<feature type="domain" description="PASTA" evidence="15">
    <location>
        <begin position="683"/>
        <end position="747"/>
    </location>
</feature>
<dbReference type="SUPFAM" id="SSF53955">
    <property type="entry name" value="Lysozyme-like"/>
    <property type="match status" value="1"/>
</dbReference>
<comment type="catalytic activity">
    <reaction evidence="12">
        <text>Preferential cleavage: (Ac)2-L-Lys-D-Ala-|-D-Ala. Also transpeptidation of peptidyl-alanyl moieties that are N-acyl substituents of D-alanine.</text>
        <dbReference type="EC" id="3.4.16.4"/>
    </reaction>
</comment>
<evidence type="ECO:0000256" key="1">
    <source>
        <dbReference type="ARBA" id="ARBA00007090"/>
    </source>
</evidence>
<dbReference type="Pfam" id="PF03793">
    <property type="entry name" value="PASTA"/>
    <property type="match status" value="1"/>
</dbReference>
<keyword evidence="14" id="KW-0732">Signal</keyword>
<dbReference type="GO" id="GO:0030288">
    <property type="term" value="C:outer membrane-bounded periplasmic space"/>
    <property type="evidence" value="ECO:0007669"/>
    <property type="project" value="TreeGrafter"/>
</dbReference>
<feature type="signal peptide" evidence="14">
    <location>
        <begin position="1"/>
        <end position="34"/>
    </location>
</feature>
<dbReference type="Gene3D" id="1.10.3810.10">
    <property type="entry name" value="Biosynthetic peptidoglycan transglycosylase-like"/>
    <property type="match status" value="1"/>
</dbReference>
<dbReference type="InterPro" id="IPR005543">
    <property type="entry name" value="PASTA_dom"/>
</dbReference>
<keyword evidence="6" id="KW-0808">Transferase</keyword>
<dbReference type="InterPro" id="IPR050396">
    <property type="entry name" value="Glycosyltr_51/Transpeptidase"/>
</dbReference>
<dbReference type="SUPFAM" id="SSF56601">
    <property type="entry name" value="beta-lactamase/transpeptidase-like"/>
    <property type="match status" value="1"/>
</dbReference>
<dbReference type="FunFam" id="1.10.3810.10:FF:000001">
    <property type="entry name" value="Penicillin-binding protein 1A"/>
    <property type="match status" value="1"/>
</dbReference>
<evidence type="ECO:0000259" key="15">
    <source>
        <dbReference type="PROSITE" id="PS51178"/>
    </source>
</evidence>
<evidence type="ECO:0000256" key="11">
    <source>
        <dbReference type="ARBA" id="ARBA00023316"/>
    </source>
</evidence>
<evidence type="ECO:0000256" key="8">
    <source>
        <dbReference type="ARBA" id="ARBA00022960"/>
    </source>
</evidence>
<evidence type="ECO:0000256" key="10">
    <source>
        <dbReference type="ARBA" id="ARBA00023268"/>
    </source>
</evidence>
<dbReference type="HOGENOM" id="CLU_006354_2_6_11"/>
<dbReference type="PANTHER" id="PTHR32282:SF33">
    <property type="entry name" value="PEPTIDOGLYCAN GLYCOSYLTRANSFERASE"/>
    <property type="match status" value="1"/>
</dbReference>
<comment type="catalytic activity">
    <reaction evidence="13">
        <text>[GlcNAc-(1-&gt;4)-Mur2Ac(oyl-L-Ala-gamma-D-Glu-L-Lys-D-Ala-D-Ala)](n)-di-trans,octa-cis-undecaprenyl diphosphate + beta-D-GlcNAc-(1-&gt;4)-Mur2Ac(oyl-L-Ala-gamma-D-Glu-L-Lys-D-Ala-D-Ala)-di-trans,octa-cis-undecaprenyl diphosphate = [GlcNAc-(1-&gt;4)-Mur2Ac(oyl-L-Ala-gamma-D-Glu-L-Lys-D-Ala-D-Ala)](n+1)-di-trans,octa-cis-undecaprenyl diphosphate + di-trans,octa-cis-undecaprenyl diphosphate + H(+)</text>
        <dbReference type="Rhea" id="RHEA:23708"/>
        <dbReference type="Rhea" id="RHEA-COMP:9602"/>
        <dbReference type="Rhea" id="RHEA-COMP:9603"/>
        <dbReference type="ChEBI" id="CHEBI:15378"/>
        <dbReference type="ChEBI" id="CHEBI:58405"/>
        <dbReference type="ChEBI" id="CHEBI:60033"/>
        <dbReference type="ChEBI" id="CHEBI:78435"/>
        <dbReference type="EC" id="2.4.99.28"/>
    </reaction>
</comment>
<evidence type="ECO:0000256" key="3">
    <source>
        <dbReference type="ARBA" id="ARBA00022645"/>
    </source>
</evidence>
<comment type="similarity">
    <text evidence="2">In the N-terminal section; belongs to the glycosyltransferase 51 family.</text>
</comment>
<dbReference type="eggNOG" id="COG0744">
    <property type="taxonomic scope" value="Bacteria"/>
</dbReference>
<sequence>MKSLTNVCAAVLAAGVASALSLAPLAGLSGMALAKTQETMTANLTDLTNGDAPTVTTVTDNAGSPIAWLYNQRRINVEGDQISPVMKQAIVSIEDRRFYEHKGVDWQGTIRAMAANMFSGAVEQGASTIDQQYVKNYLLLVDAKDESEQIAATETSYARKIREMRMASDLEERLSKDEILTRYLNIVPFGSGAFGIESAAKTYFGISAKDLNVPQSAMLAGIVQSSSYLNPYTNKQAVIDRRNTVLDTMVSSGAITAEDSAKYKQEPLGVLEEPEKLPSGCISAGNKGFFCDYVVRYLEEKGISSDDLNKGGYTIKTTLDPNVQEAAHNAVVSQADPQADGVAEAFNVIEPGQDSRHVLAMTSSRNYGLDADNMETVLPQTTSMVGNGAGSVFKVFTAAVAMQKGMGINQVLSVPKRYEARGMGSGGAAGCPPATYCVENSGNYKGSMTLQEALAQSPNTTFVQLIENVGVSETVDMSVRLGLRSYTQPGSYDGEQSVADFIKDNNLGSYTLGPTAVNPLELTNVAATIASDGMWCEPNPILEIKDHHGEKVDIDTPDCEQVLEPDIARGLGIALSHDTKNGTGAAAANSYGWSTPVAAKTGTSESHQSSAFLAFNSGFAASSYVFNDGGTVSPLCTAPLRQCSWGNLYGGMEAARTWFAAANQVPAALQGTLPPADGSSFRGASNSSVPDVSGLTEAEARARLQQAGFTVNTVNVPGNGTPAGHVVSADNGTAMLGRGTVTLRISDGTGFPGGGDITQDPVTLDEITSLLESLLNP</sequence>
<dbReference type="AlphaFoldDB" id="L1MLI9"/>
<dbReference type="InterPro" id="IPR001460">
    <property type="entry name" value="PCN-bd_Tpept"/>
</dbReference>
<evidence type="ECO:0000256" key="4">
    <source>
        <dbReference type="ARBA" id="ARBA00022670"/>
    </source>
</evidence>
<keyword evidence="4" id="KW-0645">Protease</keyword>
<keyword evidence="7" id="KW-0378">Hydrolase</keyword>
<keyword evidence="10" id="KW-0511">Multifunctional enzyme</keyword>
<dbReference type="InterPro" id="IPR001264">
    <property type="entry name" value="Glyco_trans_51"/>
</dbReference>
<evidence type="ECO:0000256" key="5">
    <source>
        <dbReference type="ARBA" id="ARBA00022676"/>
    </source>
</evidence>
<dbReference type="Gene3D" id="3.40.710.10">
    <property type="entry name" value="DD-peptidase/beta-lactamase superfamily"/>
    <property type="match status" value="1"/>
</dbReference>
<evidence type="ECO:0000256" key="9">
    <source>
        <dbReference type="ARBA" id="ARBA00022984"/>
    </source>
</evidence>
<keyword evidence="17" id="KW-1185">Reference proteome</keyword>
<dbReference type="PANTHER" id="PTHR32282">
    <property type="entry name" value="BINDING PROTEIN TRANSPEPTIDASE, PUTATIVE-RELATED"/>
    <property type="match status" value="1"/>
</dbReference>
<dbReference type="PATRIC" id="fig|1035195.3.peg.420"/>
<evidence type="ECO:0000256" key="6">
    <source>
        <dbReference type="ARBA" id="ARBA00022679"/>
    </source>
</evidence>
<gene>
    <name evidence="16" type="ORF">HMPREF9997_00466</name>
</gene>
<dbReference type="InterPro" id="IPR012338">
    <property type="entry name" value="Beta-lactam/transpept-like"/>
</dbReference>
<accession>L1MLI9</accession>
<name>L1MLI9_9CORY</name>
<feature type="chain" id="PRO_5039156509" evidence="14">
    <location>
        <begin position="35"/>
        <end position="777"/>
    </location>
</feature>
<dbReference type="GO" id="GO:0071555">
    <property type="term" value="P:cell wall organization"/>
    <property type="evidence" value="ECO:0007669"/>
    <property type="project" value="UniProtKB-KW"/>
</dbReference>
<evidence type="ECO:0000256" key="13">
    <source>
        <dbReference type="ARBA" id="ARBA00049902"/>
    </source>
</evidence>
<evidence type="ECO:0000313" key="17">
    <source>
        <dbReference type="Proteomes" id="UP000010445"/>
    </source>
</evidence>
<dbReference type="Proteomes" id="UP000010445">
    <property type="component" value="Unassembled WGS sequence"/>
</dbReference>
<keyword evidence="5" id="KW-0328">Glycosyltransferase</keyword>
<dbReference type="InterPro" id="IPR036950">
    <property type="entry name" value="PBP_transglycosylase"/>
</dbReference>